<dbReference type="InterPro" id="IPR039448">
    <property type="entry name" value="Beta_helix"/>
</dbReference>
<dbReference type="Proteomes" id="UP000320179">
    <property type="component" value="Chromosome"/>
</dbReference>
<feature type="domain" description="Right handed beta helix" evidence="5">
    <location>
        <begin position="384"/>
        <end position="518"/>
    </location>
</feature>
<feature type="compositionally biased region" description="Pro residues" evidence="4">
    <location>
        <begin position="100"/>
        <end position="135"/>
    </location>
</feature>
<proteinExistence type="predicted"/>
<protein>
    <recommendedName>
        <fullName evidence="5">Right handed beta helix domain-containing protein</fullName>
    </recommendedName>
</protein>
<evidence type="ECO:0000313" key="7">
    <source>
        <dbReference type="Proteomes" id="UP000320179"/>
    </source>
</evidence>
<dbReference type="InterPro" id="IPR006626">
    <property type="entry name" value="PbH1"/>
</dbReference>
<dbReference type="Pfam" id="PF13229">
    <property type="entry name" value="Beta_helix"/>
    <property type="match status" value="2"/>
</dbReference>
<dbReference type="EMBL" id="CP017174">
    <property type="protein sequence ID" value="QDE71684.1"/>
    <property type="molecule type" value="Genomic_DNA"/>
</dbReference>
<sequence>MPRSEGMNSAGLGIGGRPRERLPRRDPHQESARMRNRSPWSTALCSAALLSLLACNGKGELTQESGSPPGSSETPSTGNPSVPGTPPTNDDDDTTNPGTSEPPPVIVDIPDPTPQPEPQPQPQPEPEPPPEPEPVPQYSRILWVAPNGSDSASATETAPLRTVTRALELVRPGEAIYLKTGTYAERLKLEEKGGSASNLLTLRAAPGAKPVLKPSGSGSAMVDVRGAYWSIEGLTIDAAGNASFAVLFRGVGSHHGVLRGSTLKNGTAGAGVNVCEKASDVLIEGNTISHFNRNGDDSHGVVVQTTARNVVVRGNDIHHNSGDAVQCIGPEGGATISGAPFDNLLVEDNELHENRENGVDVKTCTRVTLRGNIIWGHKTSSTSRGEGVVVHLSAKDVTLEDNVFYNNGRAISIGGVRQGSPPTNIVIRRNLVRDGLGGGEEGSGIRVDTTSNVKVHHNTVWNMPGPCLTFGHGDTGASASLDVRNNVFSGCGVAVRGGPGRSGAVVDANLYFRNSGSALFRLNGVDMGFSQWRSQSGLDGRSQEKAPGFVNIDTGDFRLGSGSPALNAGLSLGLTWCGPGPDQGAFESDCP</sequence>
<feature type="domain" description="Right handed beta helix" evidence="5">
    <location>
        <begin position="226"/>
        <end position="378"/>
    </location>
</feature>
<feature type="region of interest" description="Disordered" evidence="4">
    <location>
        <begin position="59"/>
        <end position="136"/>
    </location>
</feature>
<evidence type="ECO:0000256" key="1">
    <source>
        <dbReference type="ARBA" id="ARBA00004613"/>
    </source>
</evidence>
<keyword evidence="2" id="KW-0964">Secreted</keyword>
<evidence type="ECO:0000256" key="3">
    <source>
        <dbReference type="ARBA" id="ARBA00022729"/>
    </source>
</evidence>
<dbReference type="GO" id="GO:0016837">
    <property type="term" value="F:carbon-oxygen lyase activity, acting on polysaccharides"/>
    <property type="evidence" value="ECO:0007669"/>
    <property type="project" value="TreeGrafter"/>
</dbReference>
<feature type="region of interest" description="Disordered" evidence="4">
    <location>
        <begin position="1"/>
        <end position="40"/>
    </location>
</feature>
<dbReference type="SUPFAM" id="SSF51126">
    <property type="entry name" value="Pectin lyase-like"/>
    <property type="match status" value="1"/>
</dbReference>
<feature type="compositionally biased region" description="Basic and acidic residues" evidence="4">
    <location>
        <begin position="17"/>
        <end position="33"/>
    </location>
</feature>
<dbReference type="PANTHER" id="PTHR40088:SF2">
    <property type="entry name" value="SECRETED SUGAR HYDROLASE"/>
    <property type="match status" value="1"/>
</dbReference>
<evidence type="ECO:0000256" key="2">
    <source>
        <dbReference type="ARBA" id="ARBA00022525"/>
    </source>
</evidence>
<evidence type="ECO:0000313" key="6">
    <source>
        <dbReference type="EMBL" id="QDE71684.1"/>
    </source>
</evidence>
<evidence type="ECO:0000256" key="4">
    <source>
        <dbReference type="SAM" id="MobiDB-lite"/>
    </source>
</evidence>
<organism evidence="6 7">
    <name type="scientific">Myxococcus xanthus</name>
    <dbReference type="NCBI Taxonomy" id="34"/>
    <lineage>
        <taxon>Bacteria</taxon>
        <taxon>Pseudomonadati</taxon>
        <taxon>Myxococcota</taxon>
        <taxon>Myxococcia</taxon>
        <taxon>Myxococcales</taxon>
        <taxon>Cystobacterineae</taxon>
        <taxon>Myxococcaceae</taxon>
        <taxon>Myxococcus</taxon>
    </lineage>
</organism>
<accession>A0AAE6G6X4</accession>
<dbReference type="InterPro" id="IPR011050">
    <property type="entry name" value="Pectin_lyase_fold/virulence"/>
</dbReference>
<comment type="subcellular location">
    <subcellularLocation>
        <location evidence="1">Secreted</location>
    </subcellularLocation>
</comment>
<dbReference type="AlphaFoldDB" id="A0AAE6G6X4"/>
<keyword evidence="3" id="KW-0732">Signal</keyword>
<dbReference type="PANTHER" id="PTHR40088">
    <property type="entry name" value="PECTATE LYASE (EUROFUNG)"/>
    <property type="match status" value="1"/>
</dbReference>
<reference evidence="6 7" key="1">
    <citation type="journal article" date="2019" name="Science">
        <title>Social genes are selection hotspots in kin groups of a soil microbe.</title>
        <authorList>
            <person name="Wielgoss S."/>
            <person name="Wolfensberger R."/>
            <person name="Sun L."/>
            <person name="Fiegna F."/>
            <person name="Velicer G.J."/>
        </authorList>
    </citation>
    <scope>NUCLEOTIDE SEQUENCE [LARGE SCALE GENOMIC DNA]</scope>
    <source>
        <strain evidence="6 7">MC3.5.9c15</strain>
    </source>
</reference>
<gene>
    <name evidence="6" type="ORF">BHS09_34455</name>
</gene>
<evidence type="ECO:0000259" key="5">
    <source>
        <dbReference type="Pfam" id="PF13229"/>
    </source>
</evidence>
<dbReference type="GO" id="GO:0005576">
    <property type="term" value="C:extracellular region"/>
    <property type="evidence" value="ECO:0007669"/>
    <property type="project" value="UniProtKB-SubCell"/>
</dbReference>
<dbReference type="SMART" id="SM00710">
    <property type="entry name" value="PbH1"/>
    <property type="match status" value="9"/>
</dbReference>
<dbReference type="Gene3D" id="2.160.20.10">
    <property type="entry name" value="Single-stranded right-handed beta-helix, Pectin lyase-like"/>
    <property type="match status" value="1"/>
</dbReference>
<feature type="compositionally biased region" description="Low complexity" evidence="4">
    <location>
        <begin position="64"/>
        <end position="81"/>
    </location>
</feature>
<name>A0AAE6G6X4_MYXXA</name>
<dbReference type="InterPro" id="IPR012334">
    <property type="entry name" value="Pectin_lyas_fold"/>
</dbReference>
<dbReference type="InterPro" id="IPR052052">
    <property type="entry name" value="Polysaccharide_Lyase_9"/>
</dbReference>